<dbReference type="SUPFAM" id="SSF52009">
    <property type="entry name" value="Phosphohistidine domain"/>
    <property type="match status" value="1"/>
</dbReference>
<evidence type="ECO:0000259" key="3">
    <source>
        <dbReference type="Pfam" id="PF01326"/>
    </source>
</evidence>
<comment type="caution">
    <text evidence="4">The sequence shown here is derived from an EMBL/GenBank/DDBJ whole genome shotgun (WGS) entry which is preliminary data.</text>
</comment>
<protein>
    <recommendedName>
        <fullName evidence="6">Pyruvate,orthophosphate dikinase</fullName>
    </recommendedName>
</protein>
<evidence type="ECO:0008006" key="6">
    <source>
        <dbReference type="Google" id="ProtNLM"/>
    </source>
</evidence>
<dbReference type="PROSITE" id="PS00370">
    <property type="entry name" value="PEP_ENZYMES_PHOS_SITE"/>
    <property type="match status" value="1"/>
</dbReference>
<organism evidence="4 5">
    <name type="scientific">Kitasatospora nipponensis</name>
    <dbReference type="NCBI Taxonomy" id="258049"/>
    <lineage>
        <taxon>Bacteria</taxon>
        <taxon>Bacillati</taxon>
        <taxon>Actinomycetota</taxon>
        <taxon>Actinomycetes</taxon>
        <taxon>Kitasatosporales</taxon>
        <taxon>Streptomycetaceae</taxon>
        <taxon>Kitasatospora</taxon>
    </lineage>
</organism>
<feature type="region of interest" description="Disordered" evidence="1">
    <location>
        <begin position="540"/>
        <end position="566"/>
    </location>
</feature>
<dbReference type="PANTHER" id="PTHR22931">
    <property type="entry name" value="PHOSPHOENOLPYRUVATE DIKINASE-RELATED"/>
    <property type="match status" value="1"/>
</dbReference>
<dbReference type="Gene3D" id="3.50.30.10">
    <property type="entry name" value="Phosphohistidine domain"/>
    <property type="match status" value="1"/>
</dbReference>
<gene>
    <name evidence="4" type="ORF">GCM10009665_39940</name>
</gene>
<dbReference type="EMBL" id="BAAALF010000070">
    <property type="protein sequence ID" value="GAA1245121.1"/>
    <property type="molecule type" value="Genomic_DNA"/>
</dbReference>
<evidence type="ECO:0000313" key="5">
    <source>
        <dbReference type="Proteomes" id="UP001500037"/>
    </source>
</evidence>
<dbReference type="RefSeq" id="WP_344443122.1">
    <property type="nucleotide sequence ID" value="NZ_BAAALF010000070.1"/>
</dbReference>
<dbReference type="InterPro" id="IPR010121">
    <property type="entry name" value="Pyruvate_phosphate_dikinase"/>
</dbReference>
<dbReference type="PANTHER" id="PTHR22931:SF9">
    <property type="entry name" value="PYRUVATE, PHOSPHATE DIKINASE 1, CHLOROPLASTIC"/>
    <property type="match status" value="1"/>
</dbReference>
<dbReference type="NCBIfam" id="NF004531">
    <property type="entry name" value="PRK05878.1"/>
    <property type="match status" value="1"/>
</dbReference>
<sequence>MSWIHPLSTEVDETAEVLGGKGHGLVVLRRLGLPVPPGFVIGTAACRAFLRDGRLPAGLEAELADAVAELEAATGRRLGGPGRPLAVAVRSGGSVSMPGMMSTVLNLGLTTEATAALAAESNAREEDREDGESAGRRFALDARLRFLTGYACQVLGLDREILADLARRRNPAIVEEFVRQRTGEPVPDDAARQLERAVAAVFASWDTPRARTYRALHDIPGDLGTAITVQAMVFGNRDQHSGTGVAFSRNPDTGDQLPFGEVLFGCQGEDVVSGGALTLRLSELADREPAVWSALLDALRRVEEHYRDACYLEFTFEAGELWLLQVRPARLVGRAAVRVAVDLADAGTLTRREALLRVASQQVRRVRTPRIAPGDAADPLTRGLGASPGVAVGRIAVTADSAVRMAAHGPVVLVRPETSPLDLHGLAAATGILTARGGPTSHAAVVARSLARPAVVGATGLTVDVTTATVRIGARVLPEGTLIAIDGTGGEVVIGAPQVVVAAADPRLHRLLGWADDVTGAPVGSAEERTEAERLAAAHAVLRRSDTGTSTGTGTGTGTKSDPQTS</sequence>
<evidence type="ECO:0000259" key="2">
    <source>
        <dbReference type="Pfam" id="PF00391"/>
    </source>
</evidence>
<feature type="domain" description="PEP-utilising enzyme mobile" evidence="2">
    <location>
        <begin position="410"/>
        <end position="490"/>
    </location>
</feature>
<dbReference type="Gene3D" id="3.30.470.20">
    <property type="entry name" value="ATP-grasp fold, B domain"/>
    <property type="match status" value="1"/>
</dbReference>
<dbReference type="Pfam" id="PF01326">
    <property type="entry name" value="PPDK_N"/>
    <property type="match status" value="1"/>
</dbReference>
<dbReference type="Gene3D" id="3.30.1490.20">
    <property type="entry name" value="ATP-grasp fold, A domain"/>
    <property type="match status" value="1"/>
</dbReference>
<feature type="domain" description="Pyruvate phosphate dikinase AMP/ATP-binding" evidence="3">
    <location>
        <begin position="53"/>
        <end position="274"/>
    </location>
</feature>
<dbReference type="InterPro" id="IPR036637">
    <property type="entry name" value="Phosphohistidine_dom_sf"/>
</dbReference>
<keyword evidence="5" id="KW-1185">Reference proteome</keyword>
<evidence type="ECO:0000313" key="4">
    <source>
        <dbReference type="EMBL" id="GAA1245121.1"/>
    </source>
</evidence>
<evidence type="ECO:0000256" key="1">
    <source>
        <dbReference type="SAM" id="MobiDB-lite"/>
    </source>
</evidence>
<dbReference type="Gene3D" id="1.10.189.10">
    <property type="entry name" value="Pyruvate Phosphate Dikinase, domain 2"/>
    <property type="match status" value="1"/>
</dbReference>
<name>A0ABN1WC11_9ACTN</name>
<dbReference type="InterPro" id="IPR013815">
    <property type="entry name" value="ATP_grasp_subdomain_1"/>
</dbReference>
<dbReference type="InterPro" id="IPR002192">
    <property type="entry name" value="PPDK_AMP/ATP-bd"/>
</dbReference>
<reference evidence="4 5" key="1">
    <citation type="journal article" date="2019" name="Int. J. Syst. Evol. Microbiol.">
        <title>The Global Catalogue of Microorganisms (GCM) 10K type strain sequencing project: providing services to taxonomists for standard genome sequencing and annotation.</title>
        <authorList>
            <consortium name="The Broad Institute Genomics Platform"/>
            <consortium name="The Broad Institute Genome Sequencing Center for Infectious Disease"/>
            <person name="Wu L."/>
            <person name="Ma J."/>
        </authorList>
    </citation>
    <scope>NUCLEOTIDE SEQUENCE [LARGE SCALE GENOMIC DNA]</scope>
    <source>
        <strain evidence="4 5">JCM 13004</strain>
    </source>
</reference>
<dbReference type="InterPro" id="IPR018274">
    <property type="entry name" value="PEP_util_AS"/>
</dbReference>
<dbReference type="SUPFAM" id="SSF56059">
    <property type="entry name" value="Glutathione synthetase ATP-binding domain-like"/>
    <property type="match status" value="1"/>
</dbReference>
<accession>A0ABN1WC11</accession>
<proteinExistence type="predicted"/>
<dbReference type="Proteomes" id="UP001500037">
    <property type="component" value="Unassembled WGS sequence"/>
</dbReference>
<dbReference type="InterPro" id="IPR008279">
    <property type="entry name" value="PEP-util_enz_mobile_dom"/>
</dbReference>
<dbReference type="Gene3D" id="1.20.80.30">
    <property type="match status" value="1"/>
</dbReference>
<dbReference type="Pfam" id="PF00391">
    <property type="entry name" value="PEP-utilizers"/>
    <property type="match status" value="1"/>
</dbReference>